<proteinExistence type="predicted"/>
<feature type="compositionally biased region" description="Acidic residues" evidence="6">
    <location>
        <begin position="226"/>
        <end position="237"/>
    </location>
</feature>
<comment type="caution">
    <text evidence="8">The sequence shown here is derived from an EMBL/GenBank/DDBJ whole genome shotgun (WGS) entry which is preliminary data.</text>
</comment>
<feature type="transmembrane region" description="Helical" evidence="7">
    <location>
        <begin position="791"/>
        <end position="811"/>
    </location>
</feature>
<keyword evidence="3 7" id="KW-0812">Transmembrane</keyword>
<name>E4KNA5_9LACT</name>
<feature type="transmembrane region" description="Helical" evidence="7">
    <location>
        <begin position="584"/>
        <end position="603"/>
    </location>
</feature>
<dbReference type="InterPro" id="IPR002797">
    <property type="entry name" value="Polysacc_synth"/>
</dbReference>
<feature type="transmembrane region" description="Helical" evidence="7">
    <location>
        <begin position="543"/>
        <end position="563"/>
    </location>
</feature>
<sequence>MTQDEHDLKQDAQDKGHYRRDLADTIQFTEDELKRIRNFYNQRLYEARPEESHLNAQGYDEDFFDRQAREQEEGSREQDFSRGLEADEDALASAQTSEGDVEYDDYEFAKAYYEGPDFEENEERPAELGQPVHQDKSLPQRWHDFLNQFKAKQATSETEMNLNPAEIDDDYEDFETLYNQVEEEDDYFSPNDQASSPKIGDFVGSFRAKSASFFDRLTNSDKTEENEGEAIEADSLDDMDLADAKKLEAQPIEADEALVYEDERVASSEESEAQLDHNLEVEAQTKPSITEEADLVDADLVDIDEDEAFNQANRDFEEEWAQAAAKEAQTKQQSELDQEMAALHNTHEIILDNTLEQVGVIDAVIKAEEEQAEADYLAENEITPDLDVEDEETLEPESHFKSEVMDEDLNHITESADQARSDHFVSGTIWMTVGSIFSRILGAIYIIPWAAWLGAEYTQANSLYSVGYKPYSLFLALATAGFPSAIAKLMAYFHSKKEYGVAQKLFRYAMVIMLVTGIVSGGLLFALAPALAEQSPTINPEGATLVIRSLVPALLILPIMSLLRGYFQGFNDMKPTAVSQIIEQIARVIYMLALTYAIMKIYSGDVTQAVVHSTFAAFIGALLSLVYLIYLLWRQQKTITSLVQASPNKVSIDFKESFKLLIRDSIPFVLLGSGIIIAQLIDTYSFSQIMQATSPLLLIEISELYGTLSLDVDKLMMIIISLAVAMAASAIPSVTSLFAKKDVRATSDLVQRILVIFMFIMLPASFGMVAISDNIYHLFYANGAPAGPGLLITGSLSSIFLGAYTVLSTILQSMDQRRMAIRYLLIGLLVKAMAQYPFVAVFQAHGALAATLFAFLVASLLMCFELHRHLEFDFAKLISDLTAIIIVSGVMLLITGAWNIALNRLFGTVGRGLTFVKVLFDMVIAVFVYGAGMGLMGKLHILLGHRFQEIQDKLRIFPS</sequence>
<keyword evidence="2" id="KW-1003">Cell membrane</keyword>
<feature type="region of interest" description="Disordered" evidence="6">
    <location>
        <begin position="1"/>
        <end position="21"/>
    </location>
</feature>
<evidence type="ECO:0000256" key="7">
    <source>
        <dbReference type="SAM" id="Phobius"/>
    </source>
</evidence>
<gene>
    <name evidence="8" type="ORF">HMPREF9257_1125</name>
</gene>
<dbReference type="EMBL" id="AENN01000009">
    <property type="protein sequence ID" value="EFR31568.1"/>
    <property type="molecule type" value="Genomic_DNA"/>
</dbReference>
<dbReference type="InterPro" id="IPR050833">
    <property type="entry name" value="Poly_Biosynth_Transport"/>
</dbReference>
<evidence type="ECO:0000256" key="6">
    <source>
        <dbReference type="SAM" id="MobiDB-lite"/>
    </source>
</evidence>
<feature type="compositionally biased region" description="Basic and acidic residues" evidence="6">
    <location>
        <begin position="64"/>
        <end position="85"/>
    </location>
</feature>
<feature type="transmembrane region" description="Helical" evidence="7">
    <location>
        <begin position="660"/>
        <end position="681"/>
    </location>
</feature>
<evidence type="ECO:0000256" key="2">
    <source>
        <dbReference type="ARBA" id="ARBA00022475"/>
    </source>
</evidence>
<feature type="region of interest" description="Disordered" evidence="6">
    <location>
        <begin position="45"/>
        <end position="134"/>
    </location>
</feature>
<feature type="transmembrane region" description="Helical" evidence="7">
    <location>
        <begin position="609"/>
        <end position="633"/>
    </location>
</feature>
<dbReference type="Pfam" id="PF01943">
    <property type="entry name" value="Polysacc_synt"/>
    <property type="match status" value="1"/>
</dbReference>
<dbReference type="eggNOG" id="COG2244">
    <property type="taxonomic scope" value="Bacteria"/>
</dbReference>
<evidence type="ECO:0000313" key="8">
    <source>
        <dbReference type="EMBL" id="EFR31568.1"/>
    </source>
</evidence>
<dbReference type="Proteomes" id="UP000005990">
    <property type="component" value="Unassembled WGS sequence"/>
</dbReference>
<dbReference type="CDD" id="cd13124">
    <property type="entry name" value="MATE_SpoVB_like"/>
    <property type="match status" value="1"/>
</dbReference>
<evidence type="ECO:0000256" key="5">
    <source>
        <dbReference type="ARBA" id="ARBA00023136"/>
    </source>
</evidence>
<feature type="transmembrane region" description="Helical" evidence="7">
    <location>
        <begin position="505"/>
        <end position="531"/>
    </location>
</feature>
<dbReference type="OrthoDB" id="9775950at2"/>
<keyword evidence="9" id="KW-1185">Reference proteome</keyword>
<dbReference type="PANTHER" id="PTHR30250:SF21">
    <property type="entry name" value="LIPID II FLIPPASE MURJ"/>
    <property type="match status" value="1"/>
</dbReference>
<dbReference type="RefSeq" id="WP_006417966.1">
    <property type="nucleotide sequence ID" value="NZ_AENN01000009.1"/>
</dbReference>
<evidence type="ECO:0000256" key="1">
    <source>
        <dbReference type="ARBA" id="ARBA00004651"/>
    </source>
</evidence>
<keyword evidence="4 7" id="KW-1133">Transmembrane helix</keyword>
<accession>E4KNA5</accession>
<dbReference type="GO" id="GO:0005886">
    <property type="term" value="C:plasma membrane"/>
    <property type="evidence" value="ECO:0007669"/>
    <property type="project" value="UniProtKB-SubCell"/>
</dbReference>
<dbReference type="STRING" id="908337.HMPREF9257_1125"/>
<dbReference type="PANTHER" id="PTHR30250">
    <property type="entry name" value="PST FAMILY PREDICTED COLANIC ACID TRANSPORTER"/>
    <property type="match status" value="1"/>
</dbReference>
<protein>
    <submittedName>
        <fullName evidence="8">Polysaccharide biosynthesis protein</fullName>
    </submittedName>
</protein>
<feature type="transmembrane region" description="Helical" evidence="7">
    <location>
        <begin position="878"/>
        <end position="898"/>
    </location>
</feature>
<feature type="transmembrane region" description="Helical" evidence="7">
    <location>
        <begin position="749"/>
        <end position="771"/>
    </location>
</feature>
<comment type="subcellular location">
    <subcellularLocation>
        <location evidence="1">Cell membrane</location>
        <topology evidence="1">Multi-pass membrane protein</topology>
    </subcellularLocation>
</comment>
<dbReference type="AlphaFoldDB" id="E4KNA5"/>
<reference evidence="8 9" key="1">
    <citation type="submission" date="2010-10" db="EMBL/GenBank/DDBJ databases">
        <authorList>
            <person name="Durkin A.S."/>
            <person name="Madupu R."/>
            <person name="Torralba M."/>
            <person name="Gillis M."/>
            <person name="Methe B."/>
            <person name="Sutton G."/>
            <person name="Nelson K.E."/>
        </authorList>
    </citation>
    <scope>NUCLEOTIDE SEQUENCE [LARGE SCALE GENOMIC DNA]</scope>
    <source>
        <strain evidence="8 9">ACS-139-V-Col8</strain>
    </source>
</reference>
<feature type="transmembrane region" description="Helical" evidence="7">
    <location>
        <begin position="848"/>
        <end position="866"/>
    </location>
</feature>
<feature type="transmembrane region" description="Helical" evidence="7">
    <location>
        <begin position="918"/>
        <end position="936"/>
    </location>
</feature>
<feature type="transmembrane region" description="Helical" evidence="7">
    <location>
        <begin position="429"/>
        <end position="451"/>
    </location>
</feature>
<evidence type="ECO:0000256" key="4">
    <source>
        <dbReference type="ARBA" id="ARBA00022989"/>
    </source>
</evidence>
<feature type="transmembrane region" description="Helical" evidence="7">
    <location>
        <begin position="823"/>
        <end position="842"/>
    </location>
</feature>
<keyword evidence="5 7" id="KW-0472">Membrane</keyword>
<organism evidence="8 9">
    <name type="scientific">Eremococcus coleocola ACS-139-V-Col8</name>
    <dbReference type="NCBI Taxonomy" id="908337"/>
    <lineage>
        <taxon>Bacteria</taxon>
        <taxon>Bacillati</taxon>
        <taxon>Bacillota</taxon>
        <taxon>Bacilli</taxon>
        <taxon>Lactobacillales</taxon>
        <taxon>Aerococcaceae</taxon>
        <taxon>Eremococcus</taxon>
    </lineage>
</organism>
<feature type="region of interest" description="Disordered" evidence="6">
    <location>
        <begin position="218"/>
        <end position="237"/>
    </location>
</feature>
<evidence type="ECO:0000256" key="3">
    <source>
        <dbReference type="ARBA" id="ARBA00022692"/>
    </source>
</evidence>
<evidence type="ECO:0000313" key="9">
    <source>
        <dbReference type="Proteomes" id="UP000005990"/>
    </source>
</evidence>
<feature type="transmembrane region" description="Helical" evidence="7">
    <location>
        <begin position="471"/>
        <end position="493"/>
    </location>
</feature>
<feature type="transmembrane region" description="Helical" evidence="7">
    <location>
        <begin position="715"/>
        <end position="737"/>
    </location>
</feature>
<dbReference type="InterPro" id="IPR024923">
    <property type="entry name" value="PG_synth_SpoVB"/>
</dbReference>